<evidence type="ECO:0000256" key="1">
    <source>
        <dbReference type="ARBA" id="ARBA00004173"/>
    </source>
</evidence>
<evidence type="ECO:0000256" key="3">
    <source>
        <dbReference type="ARBA" id="ARBA00022603"/>
    </source>
</evidence>
<gene>
    <name evidence="9" type="ORF">MNEG_3228</name>
</gene>
<comment type="catalytic activity">
    <reaction evidence="6 7">
        <text>L-arginyl-[protein] + 2 S-adenosyl-L-methionine = N(omega),N(omega)'-dimethyl-L-arginyl-[protein] + 2 S-adenosyl-L-homocysteine + 2 H(+)</text>
        <dbReference type="Rhea" id="RHEA:48108"/>
        <dbReference type="Rhea" id="RHEA-COMP:10532"/>
        <dbReference type="Rhea" id="RHEA-COMP:11992"/>
        <dbReference type="ChEBI" id="CHEBI:15378"/>
        <dbReference type="ChEBI" id="CHEBI:29965"/>
        <dbReference type="ChEBI" id="CHEBI:57856"/>
        <dbReference type="ChEBI" id="CHEBI:59789"/>
        <dbReference type="ChEBI" id="CHEBI:88221"/>
        <dbReference type="EC" id="2.1.1.320"/>
    </reaction>
</comment>
<dbReference type="STRING" id="145388.A0A0D2NIH7"/>
<comment type="subcellular location">
    <subcellularLocation>
        <location evidence="1 7">Mitochondrion</location>
    </subcellularLocation>
</comment>
<dbReference type="Gene3D" id="3.40.50.12710">
    <property type="match status" value="1"/>
</dbReference>
<dbReference type="PANTHER" id="PTHR12049:SF7">
    <property type="entry name" value="PROTEIN ARGININE METHYLTRANSFERASE NDUFAF7, MITOCHONDRIAL"/>
    <property type="match status" value="1"/>
</dbReference>
<evidence type="ECO:0000256" key="6">
    <source>
        <dbReference type="ARBA" id="ARBA00048612"/>
    </source>
</evidence>
<evidence type="ECO:0000256" key="7">
    <source>
        <dbReference type="RuleBase" id="RU364114"/>
    </source>
</evidence>
<evidence type="ECO:0000256" key="2">
    <source>
        <dbReference type="ARBA" id="ARBA00005891"/>
    </source>
</evidence>
<dbReference type="GeneID" id="25736106"/>
<evidence type="ECO:0000313" key="9">
    <source>
        <dbReference type="EMBL" id="KIZ04731.1"/>
    </source>
</evidence>
<dbReference type="InterPro" id="IPR029063">
    <property type="entry name" value="SAM-dependent_MTases_sf"/>
</dbReference>
<comment type="function">
    <text evidence="7">Arginine methyltransferase involved in the assembly or stability of mitochondrial NADH:ubiquinone oxidoreductase complex (complex I).</text>
</comment>
<comment type="similarity">
    <text evidence="2 7">Belongs to the NDUFAF7 family.</text>
</comment>
<sequence>MVGVWCLVTWMNLGRPSKLRLVELGPGRGTLMSDLLRGAGSFPEFAQALEVELVEISPALRRAQWVALRCTGGEQRSGVGSGGGETGVGEGGGGGQDAVEGTSSVSGGGVRVRWRATLDEVPQEGPPTVYLAHEFFDALPVHQFVRDKGGRNWLEKMVDVAEPSDPGPHHLRFVLSPGQTPAAALLVPRRLAALVDEERRGVQALEVSAHGMATAERLALRVGAHGGAALVIDYGRGSPPYTDSLIAIRQHKGVHALSRPGTADLSAWVDFGALRLAAEGSGAAVEVHGPVSQAQLLLSLGIQARAQTLADVATSEGQAQALAAAFHRLVGQDEGGMGRSYQAMAIVQGGLPAPVGLYKRGTLRLLQDQANATNPTAAAPNATAAAPNATAAAPNATAGAPHSDGDADEAGGTRK</sequence>
<evidence type="ECO:0000256" key="8">
    <source>
        <dbReference type="SAM" id="MobiDB-lite"/>
    </source>
</evidence>
<dbReference type="GO" id="GO:0035243">
    <property type="term" value="F:protein-arginine omega-N symmetric methyltransferase activity"/>
    <property type="evidence" value="ECO:0007669"/>
    <property type="project" value="UniProtKB-EC"/>
</dbReference>
<dbReference type="EC" id="2.1.1.320" evidence="7"/>
<dbReference type="Pfam" id="PF02636">
    <property type="entry name" value="Methyltransf_28"/>
    <property type="match status" value="1"/>
</dbReference>
<protein>
    <recommendedName>
        <fullName evidence="7">Protein arginine methyltransferase NDUFAF7</fullName>
        <ecNumber evidence="7">2.1.1.320</ecNumber>
    </recommendedName>
</protein>
<evidence type="ECO:0000256" key="4">
    <source>
        <dbReference type="ARBA" id="ARBA00022679"/>
    </source>
</evidence>
<dbReference type="InterPro" id="IPR038375">
    <property type="entry name" value="NDUFAF7_sf"/>
</dbReference>
<keyword evidence="3 7" id="KW-0489">Methyltransferase</keyword>
<feature type="compositionally biased region" description="Gly residues" evidence="8">
    <location>
        <begin position="79"/>
        <end position="96"/>
    </location>
</feature>
<dbReference type="AlphaFoldDB" id="A0A0D2NIH7"/>
<keyword evidence="10" id="KW-1185">Reference proteome</keyword>
<dbReference type="OrthoDB" id="438553at2759"/>
<feature type="compositionally biased region" description="Low complexity" evidence="8">
    <location>
        <begin position="374"/>
        <end position="401"/>
    </location>
</feature>
<dbReference type="RefSeq" id="XP_013903750.1">
    <property type="nucleotide sequence ID" value="XM_014048296.1"/>
</dbReference>
<feature type="region of interest" description="Disordered" evidence="8">
    <location>
        <begin position="74"/>
        <end position="106"/>
    </location>
</feature>
<dbReference type="PANTHER" id="PTHR12049">
    <property type="entry name" value="PROTEIN ARGININE METHYLTRANSFERASE NDUFAF7, MITOCHONDRIAL"/>
    <property type="match status" value="1"/>
</dbReference>
<name>A0A0D2NIH7_9CHLO</name>
<proteinExistence type="inferred from homology"/>
<keyword evidence="4 7" id="KW-0808">Transferase</keyword>
<dbReference type="Proteomes" id="UP000054498">
    <property type="component" value="Unassembled WGS sequence"/>
</dbReference>
<evidence type="ECO:0000256" key="5">
    <source>
        <dbReference type="ARBA" id="ARBA00023128"/>
    </source>
</evidence>
<dbReference type="GO" id="GO:0032259">
    <property type="term" value="P:methylation"/>
    <property type="evidence" value="ECO:0007669"/>
    <property type="project" value="UniProtKB-KW"/>
</dbReference>
<reference evidence="9 10" key="1">
    <citation type="journal article" date="2013" name="BMC Genomics">
        <title>Reconstruction of the lipid metabolism for the microalga Monoraphidium neglectum from its genome sequence reveals characteristics suitable for biofuel production.</title>
        <authorList>
            <person name="Bogen C."/>
            <person name="Al-Dilaimi A."/>
            <person name="Albersmeier A."/>
            <person name="Wichmann J."/>
            <person name="Grundmann M."/>
            <person name="Rupp O."/>
            <person name="Lauersen K.J."/>
            <person name="Blifernez-Klassen O."/>
            <person name="Kalinowski J."/>
            <person name="Goesmann A."/>
            <person name="Mussgnug J.H."/>
            <person name="Kruse O."/>
        </authorList>
    </citation>
    <scope>NUCLEOTIDE SEQUENCE [LARGE SCALE GENOMIC DNA]</scope>
    <source>
        <strain evidence="9 10">SAG 48.87</strain>
    </source>
</reference>
<dbReference type="InterPro" id="IPR003788">
    <property type="entry name" value="NDUFAF7"/>
</dbReference>
<accession>A0A0D2NIH7</accession>
<dbReference type="EMBL" id="KK100615">
    <property type="protein sequence ID" value="KIZ04731.1"/>
    <property type="molecule type" value="Genomic_DNA"/>
</dbReference>
<dbReference type="SUPFAM" id="SSF53335">
    <property type="entry name" value="S-adenosyl-L-methionine-dependent methyltransferases"/>
    <property type="match status" value="1"/>
</dbReference>
<dbReference type="GO" id="GO:0032981">
    <property type="term" value="P:mitochondrial respiratory chain complex I assembly"/>
    <property type="evidence" value="ECO:0007669"/>
    <property type="project" value="TreeGrafter"/>
</dbReference>
<feature type="region of interest" description="Disordered" evidence="8">
    <location>
        <begin position="374"/>
        <end position="415"/>
    </location>
</feature>
<dbReference type="GO" id="GO:0005739">
    <property type="term" value="C:mitochondrion"/>
    <property type="evidence" value="ECO:0007669"/>
    <property type="project" value="UniProtKB-SubCell"/>
</dbReference>
<organism evidence="9 10">
    <name type="scientific">Monoraphidium neglectum</name>
    <dbReference type="NCBI Taxonomy" id="145388"/>
    <lineage>
        <taxon>Eukaryota</taxon>
        <taxon>Viridiplantae</taxon>
        <taxon>Chlorophyta</taxon>
        <taxon>core chlorophytes</taxon>
        <taxon>Chlorophyceae</taxon>
        <taxon>CS clade</taxon>
        <taxon>Sphaeropleales</taxon>
        <taxon>Selenastraceae</taxon>
        <taxon>Monoraphidium</taxon>
    </lineage>
</organism>
<dbReference type="KEGG" id="mng:MNEG_3228"/>
<keyword evidence="5 7" id="KW-0496">Mitochondrion</keyword>
<evidence type="ECO:0000313" key="10">
    <source>
        <dbReference type="Proteomes" id="UP000054498"/>
    </source>
</evidence>